<sequence>MSSTTKKCSGCKNNLPKREHMVCVWCNLGYDLFCANITPKCFYLMDQERKNNWRCQECSSKQPKSDNTNTPVRTTYRPMVSGDDTNVEEESNITVRTKKQRSKSDSNYSYIKEDSLRSIIKQEITDTIKQLVSEHLANIASQVTGFHESLAFFSKQHDEFMQTVKERNEVIQSLIQKNDNLSSQVRSLTERIEQIEQNMRAPNVEINGIPEHKSENLLKTIEQLGFAIENPLGDNDVLHVSRIAKLNKESDRPRSVIVKLRSQRRRDELLAAVTKFNKKNPDNKLNSEHLGIGGHRVPVYVSEHLTAKNKHLHAAARKKAKETGAKFV</sequence>
<evidence type="ECO:0000256" key="1">
    <source>
        <dbReference type="SAM" id="Coils"/>
    </source>
</evidence>
<accession>A0A8S3XN00</accession>
<comment type="caution">
    <text evidence="3">The sequence shown here is derived from an EMBL/GenBank/DDBJ whole genome shotgun (WGS) entry which is preliminary data.</text>
</comment>
<dbReference type="Proteomes" id="UP000691718">
    <property type="component" value="Unassembled WGS sequence"/>
</dbReference>
<evidence type="ECO:0000313" key="3">
    <source>
        <dbReference type="EMBL" id="CAG5029228.1"/>
    </source>
</evidence>
<evidence type="ECO:0000313" key="4">
    <source>
        <dbReference type="Proteomes" id="UP000691718"/>
    </source>
</evidence>
<dbReference type="OrthoDB" id="5984028at2759"/>
<feature type="region of interest" description="Disordered" evidence="2">
    <location>
        <begin position="58"/>
        <end position="99"/>
    </location>
</feature>
<feature type="coiled-coil region" evidence="1">
    <location>
        <begin position="171"/>
        <end position="198"/>
    </location>
</feature>
<dbReference type="EMBL" id="CAJQZP010001206">
    <property type="protein sequence ID" value="CAG5029228.1"/>
    <property type="molecule type" value="Genomic_DNA"/>
</dbReference>
<protein>
    <submittedName>
        <fullName evidence="3">(apollo) hypothetical protein</fullName>
    </submittedName>
</protein>
<organism evidence="3 4">
    <name type="scientific">Parnassius apollo</name>
    <name type="common">Apollo butterfly</name>
    <name type="synonym">Papilio apollo</name>
    <dbReference type="NCBI Taxonomy" id="110799"/>
    <lineage>
        <taxon>Eukaryota</taxon>
        <taxon>Metazoa</taxon>
        <taxon>Ecdysozoa</taxon>
        <taxon>Arthropoda</taxon>
        <taxon>Hexapoda</taxon>
        <taxon>Insecta</taxon>
        <taxon>Pterygota</taxon>
        <taxon>Neoptera</taxon>
        <taxon>Endopterygota</taxon>
        <taxon>Lepidoptera</taxon>
        <taxon>Glossata</taxon>
        <taxon>Ditrysia</taxon>
        <taxon>Papilionoidea</taxon>
        <taxon>Papilionidae</taxon>
        <taxon>Parnassiinae</taxon>
        <taxon>Parnassini</taxon>
        <taxon>Parnassius</taxon>
        <taxon>Parnassius</taxon>
    </lineage>
</organism>
<keyword evidence="1" id="KW-0175">Coiled coil</keyword>
<feature type="compositionally biased region" description="Polar residues" evidence="2">
    <location>
        <begin position="58"/>
        <end position="73"/>
    </location>
</feature>
<evidence type="ECO:0000256" key="2">
    <source>
        <dbReference type="SAM" id="MobiDB-lite"/>
    </source>
</evidence>
<dbReference type="AlphaFoldDB" id="A0A8S3XN00"/>
<proteinExistence type="predicted"/>
<name>A0A8S3XN00_PARAO</name>
<keyword evidence="4" id="KW-1185">Reference proteome</keyword>
<reference evidence="3" key="1">
    <citation type="submission" date="2021-04" db="EMBL/GenBank/DDBJ databases">
        <authorList>
            <person name="Tunstrom K."/>
        </authorList>
    </citation>
    <scope>NUCLEOTIDE SEQUENCE</scope>
</reference>
<gene>
    <name evidence="3" type="ORF">PAPOLLO_LOCUS19191</name>
</gene>